<evidence type="ECO:0000313" key="2">
    <source>
        <dbReference type="Proteomes" id="UP000245081"/>
    </source>
</evidence>
<dbReference type="Proteomes" id="UP000245081">
    <property type="component" value="Unassembled WGS sequence"/>
</dbReference>
<accession>A0A2R5F4M3</accession>
<reference evidence="1 2" key="1">
    <citation type="journal article" date="2018" name="Environ. Microbiol.">
        <title>Isolation and genomic characterization of Novimethylophilus kurashikiensis gen. nov. sp. nov., a new lanthanide-dependent methylotrophic species of Methylophilaceae.</title>
        <authorList>
            <person name="Lv H."/>
            <person name="Sahin N."/>
            <person name="Tani A."/>
        </authorList>
    </citation>
    <scope>NUCLEOTIDE SEQUENCE [LARGE SCALE GENOMIC DNA]</scope>
    <source>
        <strain evidence="1 2">La2-4</strain>
    </source>
</reference>
<dbReference type="RefSeq" id="WP_146187111.1">
    <property type="nucleotide sequence ID" value="NZ_BDOQ01000001.1"/>
</dbReference>
<keyword evidence="1" id="KW-0645">Protease</keyword>
<dbReference type="GO" id="GO:0004177">
    <property type="term" value="F:aminopeptidase activity"/>
    <property type="evidence" value="ECO:0007669"/>
    <property type="project" value="UniProtKB-KW"/>
</dbReference>
<keyword evidence="1" id="KW-0031">Aminopeptidase</keyword>
<gene>
    <name evidence="1" type="ORF">NMK_0210</name>
</gene>
<name>A0A2R5F4M3_9PROT</name>
<evidence type="ECO:0000313" key="1">
    <source>
        <dbReference type="EMBL" id="GBG12678.1"/>
    </source>
</evidence>
<dbReference type="AlphaFoldDB" id="A0A2R5F4M3"/>
<sequence>MANRYCYYCGMMHAEEMMRVITVRNGRRWRCIRSIEAAKKSVKERDAFGREVSAFNEEMSATVKNRRACFD</sequence>
<proteinExistence type="predicted"/>
<organism evidence="1 2">
    <name type="scientific">Novimethylophilus kurashikiensis</name>
    <dbReference type="NCBI Taxonomy" id="1825523"/>
    <lineage>
        <taxon>Bacteria</taxon>
        <taxon>Pseudomonadati</taxon>
        <taxon>Pseudomonadota</taxon>
        <taxon>Betaproteobacteria</taxon>
        <taxon>Nitrosomonadales</taxon>
        <taxon>Methylophilaceae</taxon>
        <taxon>Novimethylophilus</taxon>
    </lineage>
</organism>
<keyword evidence="2" id="KW-1185">Reference proteome</keyword>
<dbReference type="OrthoDB" id="9181649at2"/>
<keyword evidence="1" id="KW-0378">Hydrolase</keyword>
<comment type="caution">
    <text evidence="1">The sequence shown here is derived from an EMBL/GenBank/DDBJ whole genome shotgun (WGS) entry which is preliminary data.</text>
</comment>
<dbReference type="EMBL" id="BDOQ01000001">
    <property type="protein sequence ID" value="GBG12678.1"/>
    <property type="molecule type" value="Genomic_DNA"/>
</dbReference>
<protein>
    <submittedName>
        <fullName evidence="1">Aminopeptidase</fullName>
    </submittedName>
</protein>